<dbReference type="PROSITE" id="PS51257">
    <property type="entry name" value="PROKAR_LIPOPROTEIN"/>
    <property type="match status" value="1"/>
</dbReference>
<dbReference type="Pfam" id="PF12010">
    <property type="entry name" value="DUF3502"/>
    <property type="match status" value="1"/>
</dbReference>
<feature type="domain" description="DUF3502" evidence="3">
    <location>
        <begin position="465"/>
        <end position="531"/>
    </location>
</feature>
<dbReference type="RefSeq" id="WP_110290771.1">
    <property type="nucleotide sequence ID" value="NZ_QICS01000003.1"/>
</dbReference>
<sequence>MKKLVKKLLAVILTGAMLLSFVACGSETEDTSTNLSTNSSTTAQTTENSDIDTSEHVTVKFVVLGNRPTNGRLEAMLEKLNAVLTEKVNAELDLQYVEWADWQTQYNLLLASGDDSIDLITTATDWLDAWPNVKKGSFMPLSEDMLKTYAPQTYASVTAEEWEKCSYDGEIYLIPENHYTQYTNHGIIYRGDWAKEANLAAINNFTDLGKYFQYVKDNKENVIPWDVSGTAANGNALASGYIQSNTDNILIEGIPIGLSTLFYGTSKDDAYTVTSPYMVGTTFEEFALMMKEWADAGYWREDVLNYDGDTRELLKAGASGAEQHHTQTYVTDDRPNMDIKLPGSEAQFYSFSEPSKNLVKTSITHGSLAVGANSKHAQRALMVYDLLRNDEECYRYINYGIEGSDYIINDAGELDRPDGWDQSIDALESNFWCGRNDDLELVNARYYKGSADMYSNYNTYAIDYPYGKFVFDTTNVSTQIAAMADVCASYIPRIAFGKVDDPKAMVAEFREKLKAAGYEEVLNEVQTQLNASK</sequence>
<dbReference type="AlphaFoldDB" id="A0A318ET66"/>
<reference evidence="4 5" key="1">
    <citation type="submission" date="2018-05" db="EMBL/GenBank/DDBJ databases">
        <title>Genomic Encyclopedia of Type Strains, Phase IV (KMG-IV): sequencing the most valuable type-strain genomes for metagenomic binning, comparative biology and taxonomic classification.</title>
        <authorList>
            <person name="Goeker M."/>
        </authorList>
    </citation>
    <scope>NUCLEOTIDE SEQUENCE [LARGE SCALE GENOMIC DNA]</scope>
    <source>
        <strain evidence="4 5">DSM 28816</strain>
    </source>
</reference>
<evidence type="ECO:0000256" key="2">
    <source>
        <dbReference type="SAM" id="SignalP"/>
    </source>
</evidence>
<feature type="region of interest" description="Disordered" evidence="1">
    <location>
        <begin position="31"/>
        <end position="51"/>
    </location>
</feature>
<dbReference type="EMBL" id="QICS01000003">
    <property type="protein sequence ID" value="PXV91581.1"/>
    <property type="molecule type" value="Genomic_DNA"/>
</dbReference>
<feature type="signal peptide" evidence="2">
    <location>
        <begin position="1"/>
        <end position="25"/>
    </location>
</feature>
<evidence type="ECO:0000313" key="4">
    <source>
        <dbReference type="EMBL" id="PXV91581.1"/>
    </source>
</evidence>
<accession>A0A318ET66</accession>
<evidence type="ECO:0000256" key="1">
    <source>
        <dbReference type="SAM" id="MobiDB-lite"/>
    </source>
</evidence>
<evidence type="ECO:0000259" key="3">
    <source>
        <dbReference type="Pfam" id="PF12010"/>
    </source>
</evidence>
<dbReference type="InterPro" id="IPR022627">
    <property type="entry name" value="DUF3502"/>
</dbReference>
<dbReference type="Pfam" id="PF01547">
    <property type="entry name" value="SBP_bac_1"/>
    <property type="match status" value="1"/>
</dbReference>
<dbReference type="InterPro" id="IPR006059">
    <property type="entry name" value="SBP"/>
</dbReference>
<dbReference type="Proteomes" id="UP000247523">
    <property type="component" value="Unassembled WGS sequence"/>
</dbReference>
<keyword evidence="2" id="KW-0732">Signal</keyword>
<name>A0A318ET66_9FIRM</name>
<organism evidence="4 5">
    <name type="scientific">Lachnotalea glycerini</name>
    <dbReference type="NCBI Taxonomy" id="1763509"/>
    <lineage>
        <taxon>Bacteria</taxon>
        <taxon>Bacillati</taxon>
        <taxon>Bacillota</taxon>
        <taxon>Clostridia</taxon>
        <taxon>Lachnospirales</taxon>
        <taxon>Lachnospiraceae</taxon>
        <taxon>Lachnotalea</taxon>
    </lineage>
</organism>
<feature type="compositionally biased region" description="Low complexity" evidence="1">
    <location>
        <begin position="31"/>
        <end position="48"/>
    </location>
</feature>
<dbReference type="SUPFAM" id="SSF53850">
    <property type="entry name" value="Periplasmic binding protein-like II"/>
    <property type="match status" value="1"/>
</dbReference>
<comment type="caution">
    <text evidence="4">The sequence shown here is derived from an EMBL/GenBank/DDBJ whole genome shotgun (WGS) entry which is preliminary data.</text>
</comment>
<gene>
    <name evidence="4" type="ORF">C8E03_103138</name>
</gene>
<dbReference type="Gene3D" id="3.40.190.10">
    <property type="entry name" value="Periplasmic binding protein-like II"/>
    <property type="match status" value="2"/>
</dbReference>
<evidence type="ECO:0000313" key="5">
    <source>
        <dbReference type="Proteomes" id="UP000247523"/>
    </source>
</evidence>
<proteinExistence type="predicted"/>
<feature type="chain" id="PRO_5038643042" evidence="2">
    <location>
        <begin position="26"/>
        <end position="533"/>
    </location>
</feature>
<protein>
    <submittedName>
        <fullName evidence="4">Extracellular solute-binding protein</fullName>
    </submittedName>
</protein>